<keyword evidence="2" id="KW-1185">Reference proteome</keyword>
<evidence type="ECO:0000313" key="1">
    <source>
        <dbReference type="EMBL" id="MPC45438.1"/>
    </source>
</evidence>
<evidence type="ECO:0000313" key="2">
    <source>
        <dbReference type="Proteomes" id="UP000324222"/>
    </source>
</evidence>
<comment type="caution">
    <text evidence="1">The sequence shown here is derived from an EMBL/GenBank/DDBJ whole genome shotgun (WGS) entry which is preliminary data.</text>
</comment>
<dbReference type="Proteomes" id="UP000324222">
    <property type="component" value="Unassembled WGS sequence"/>
</dbReference>
<proteinExistence type="predicted"/>
<reference evidence="1 2" key="1">
    <citation type="submission" date="2019-05" db="EMBL/GenBank/DDBJ databases">
        <title>Another draft genome of Portunus trituberculatus and its Hox gene families provides insights of decapod evolution.</title>
        <authorList>
            <person name="Jeong J.-H."/>
            <person name="Song I."/>
            <person name="Kim S."/>
            <person name="Choi T."/>
            <person name="Kim D."/>
            <person name="Ryu S."/>
            <person name="Kim W."/>
        </authorList>
    </citation>
    <scope>NUCLEOTIDE SEQUENCE [LARGE SCALE GENOMIC DNA]</scope>
    <source>
        <tissue evidence="1">Muscle</tissue>
    </source>
</reference>
<protein>
    <submittedName>
        <fullName evidence="1">Uncharacterized protein</fullName>
    </submittedName>
</protein>
<gene>
    <name evidence="1" type="ORF">E2C01_039137</name>
</gene>
<accession>A0A5B7FKD3</accession>
<dbReference type="AlphaFoldDB" id="A0A5B7FKD3"/>
<dbReference type="EMBL" id="VSRR010006731">
    <property type="protein sequence ID" value="MPC45438.1"/>
    <property type="molecule type" value="Genomic_DNA"/>
</dbReference>
<organism evidence="1 2">
    <name type="scientific">Portunus trituberculatus</name>
    <name type="common">Swimming crab</name>
    <name type="synonym">Neptunus trituberculatus</name>
    <dbReference type="NCBI Taxonomy" id="210409"/>
    <lineage>
        <taxon>Eukaryota</taxon>
        <taxon>Metazoa</taxon>
        <taxon>Ecdysozoa</taxon>
        <taxon>Arthropoda</taxon>
        <taxon>Crustacea</taxon>
        <taxon>Multicrustacea</taxon>
        <taxon>Malacostraca</taxon>
        <taxon>Eumalacostraca</taxon>
        <taxon>Eucarida</taxon>
        <taxon>Decapoda</taxon>
        <taxon>Pleocyemata</taxon>
        <taxon>Brachyura</taxon>
        <taxon>Eubrachyura</taxon>
        <taxon>Portunoidea</taxon>
        <taxon>Portunidae</taxon>
        <taxon>Portuninae</taxon>
        <taxon>Portunus</taxon>
    </lineage>
</organism>
<sequence>MNSARFPSKLSEYYPLNAPKCGRRSLSNTITTTTATTTTTTTTINTIAPPPLPFTKYSV</sequence>
<name>A0A5B7FKD3_PORTR</name>